<accession>A0ABR2Z909</accession>
<dbReference type="EMBL" id="JBBXMP010000557">
    <property type="protein sequence ID" value="KAL0057389.1"/>
    <property type="molecule type" value="Genomic_DNA"/>
</dbReference>
<gene>
    <name evidence="1" type="ORF">AAF712_015970</name>
</gene>
<proteinExistence type="predicted"/>
<keyword evidence="2" id="KW-1185">Reference proteome</keyword>
<protein>
    <submittedName>
        <fullName evidence="1">Uncharacterized protein</fullName>
    </submittedName>
</protein>
<name>A0ABR2Z909_9AGAR</name>
<evidence type="ECO:0000313" key="2">
    <source>
        <dbReference type="Proteomes" id="UP001437256"/>
    </source>
</evidence>
<evidence type="ECO:0000313" key="1">
    <source>
        <dbReference type="EMBL" id="KAL0057389.1"/>
    </source>
</evidence>
<sequence length="87" mass="9438">MRLCARTVTKFSIESATPLPSTIGISQPVTVGWNWQGNADVFNFELLYLNGDSKPSFTQVLVTDVTVSLQSDGIQRDAVTFSVLEAG</sequence>
<organism evidence="1 2">
    <name type="scientific">Marasmius tenuissimus</name>
    <dbReference type="NCBI Taxonomy" id="585030"/>
    <lineage>
        <taxon>Eukaryota</taxon>
        <taxon>Fungi</taxon>
        <taxon>Dikarya</taxon>
        <taxon>Basidiomycota</taxon>
        <taxon>Agaricomycotina</taxon>
        <taxon>Agaricomycetes</taxon>
        <taxon>Agaricomycetidae</taxon>
        <taxon>Agaricales</taxon>
        <taxon>Marasmiineae</taxon>
        <taxon>Marasmiaceae</taxon>
        <taxon>Marasmius</taxon>
    </lineage>
</organism>
<dbReference type="Proteomes" id="UP001437256">
    <property type="component" value="Unassembled WGS sequence"/>
</dbReference>
<comment type="caution">
    <text evidence="1">The sequence shown here is derived from an EMBL/GenBank/DDBJ whole genome shotgun (WGS) entry which is preliminary data.</text>
</comment>
<reference evidence="1 2" key="1">
    <citation type="submission" date="2024-05" db="EMBL/GenBank/DDBJ databases">
        <title>A draft genome resource for the thread blight pathogen Marasmius tenuissimus strain MS-2.</title>
        <authorList>
            <person name="Yulfo-Soto G.E."/>
            <person name="Baruah I.K."/>
            <person name="Amoako-Attah I."/>
            <person name="Bukari Y."/>
            <person name="Meinhardt L.W."/>
            <person name="Bailey B.A."/>
            <person name="Cohen S.P."/>
        </authorList>
    </citation>
    <scope>NUCLEOTIDE SEQUENCE [LARGE SCALE GENOMIC DNA]</scope>
    <source>
        <strain evidence="1 2">MS-2</strain>
    </source>
</reference>